<sequence length="63" mass="6859">MGKCADPNGTSFCALTHWRLASTGSSRQRMITDDPKGTRERGDLNLLEITPYPRGSCHPSGLP</sequence>
<dbReference type="EMBL" id="JAMZMM010000098">
    <property type="protein sequence ID" value="MCP2729194.1"/>
    <property type="molecule type" value="Genomic_DNA"/>
</dbReference>
<evidence type="ECO:0000313" key="2">
    <source>
        <dbReference type="Proteomes" id="UP001204953"/>
    </source>
</evidence>
<protein>
    <submittedName>
        <fullName evidence="1">Uncharacterized protein</fullName>
    </submittedName>
</protein>
<gene>
    <name evidence="1" type="ORF">NJ959_12075</name>
</gene>
<name>A0AAE3KMG3_9CYAN</name>
<accession>A0AAE3KMG3</accession>
<dbReference type="AlphaFoldDB" id="A0AAE3KMG3"/>
<dbReference type="Proteomes" id="UP001204953">
    <property type="component" value="Unassembled WGS sequence"/>
</dbReference>
<organism evidence="1 2">
    <name type="scientific">Limnofasciculus baicalensis BBK-W-15</name>
    <dbReference type="NCBI Taxonomy" id="2699891"/>
    <lineage>
        <taxon>Bacteria</taxon>
        <taxon>Bacillati</taxon>
        <taxon>Cyanobacteriota</taxon>
        <taxon>Cyanophyceae</taxon>
        <taxon>Coleofasciculales</taxon>
        <taxon>Coleofasciculaceae</taxon>
        <taxon>Limnofasciculus</taxon>
        <taxon>Limnofasciculus baicalensis</taxon>
    </lineage>
</organism>
<keyword evidence="2" id="KW-1185">Reference proteome</keyword>
<proteinExistence type="predicted"/>
<evidence type="ECO:0000313" key="1">
    <source>
        <dbReference type="EMBL" id="MCP2729194.1"/>
    </source>
</evidence>
<comment type="caution">
    <text evidence="1">The sequence shown here is derived from an EMBL/GenBank/DDBJ whole genome shotgun (WGS) entry which is preliminary data.</text>
</comment>
<reference evidence="1" key="1">
    <citation type="submission" date="2022-06" db="EMBL/GenBank/DDBJ databases">
        <title>New cyanobacteria of genus Symplocastrum in benthos of Lake Baikal.</title>
        <authorList>
            <person name="Sorokovikova E."/>
            <person name="Tikhonova I."/>
            <person name="Krasnopeev A."/>
            <person name="Evseev P."/>
            <person name="Gladkikh A."/>
            <person name="Belykh O."/>
        </authorList>
    </citation>
    <scope>NUCLEOTIDE SEQUENCE</scope>
    <source>
        <strain evidence="1">BBK-W-15</strain>
    </source>
</reference>